<reference evidence="2 3" key="1">
    <citation type="journal article" date="2013" name="Genome Biol. Evol.">
        <title>Genome evolution and phylogenomic analysis of candidatus kinetoplastibacterium, the betaproteobacterial endosymbionts of strigomonas and angomonas.</title>
        <authorList>
            <person name="Alves J.M."/>
            <person name="Serrano M.G."/>
            <person name="Maia da Silva F."/>
            <person name="Voegtly L.J."/>
            <person name="Matveyev A.V."/>
            <person name="Teixeira M.M."/>
            <person name="Camargo E.P."/>
            <person name="Buck G.A."/>
        </authorList>
    </citation>
    <scope>NUCLEOTIDE SEQUENCE [LARGE SCALE GENOMIC DNA]</scope>
    <source>
        <strain evidence="2 3">TCC219</strain>
    </source>
</reference>
<dbReference type="eggNOG" id="COG0596">
    <property type="taxonomic scope" value="Bacteria"/>
</dbReference>
<dbReference type="InterPro" id="IPR000073">
    <property type="entry name" value="AB_hydrolase_1"/>
</dbReference>
<dbReference type="OrthoDB" id="6117067at2"/>
<evidence type="ECO:0000259" key="1">
    <source>
        <dbReference type="Pfam" id="PF12697"/>
    </source>
</evidence>
<dbReference type="Pfam" id="PF12697">
    <property type="entry name" value="Abhydrolase_6"/>
    <property type="match status" value="1"/>
</dbReference>
<proteinExistence type="predicted"/>
<evidence type="ECO:0000313" key="3">
    <source>
        <dbReference type="Proteomes" id="UP000011658"/>
    </source>
</evidence>
<feature type="domain" description="AB hydrolase-1" evidence="1">
    <location>
        <begin position="22"/>
        <end position="252"/>
    </location>
</feature>
<sequence length="262" mass="29595">MKTVMLDQYNFHYINKGNGKPLLLIHGSLCDGRYWKKQIDSLCMNNEVFALCLRHYWPNDFDSNNSEFSLNQHTLDVMRFIKEVIKKPVNILGHSRGAAVSINVAVNMPELINKLILADPGGIILPDLNDQKNNFRICAAELVGKNNIDDGLELFIDKVSGPGTWRKMVQWFKEMARDNAYTIIGQSLEKMLSLTNHEIKNIYVPTLLIGGELSPEPYPSIINILHKLIPQSLKVIVKGSSHGMNLGNPVFFNKTVSDFICI</sequence>
<dbReference type="InterPro" id="IPR050266">
    <property type="entry name" value="AB_hydrolase_sf"/>
</dbReference>
<gene>
    <name evidence="2" type="ORF">ST1E_0011</name>
</gene>
<name>M1M247_9PROT</name>
<dbReference type="GO" id="GO:0016787">
    <property type="term" value="F:hydrolase activity"/>
    <property type="evidence" value="ECO:0007669"/>
    <property type="project" value="UniProtKB-KW"/>
</dbReference>
<evidence type="ECO:0000313" key="2">
    <source>
        <dbReference type="EMBL" id="AGF49289.1"/>
    </source>
</evidence>
<dbReference type="HOGENOM" id="CLU_020336_50_2_4"/>
<dbReference type="EMBL" id="CP003806">
    <property type="protein sequence ID" value="AGF49289.1"/>
    <property type="molecule type" value="Genomic_DNA"/>
</dbReference>
<dbReference type="SUPFAM" id="SSF53474">
    <property type="entry name" value="alpha/beta-Hydrolases"/>
    <property type="match status" value="1"/>
</dbReference>
<accession>M1M247</accession>
<dbReference type="KEGG" id="kga:ST1E_0011"/>
<dbReference type="PATRIC" id="fig|1208921.3.peg.581"/>
<dbReference type="Gene3D" id="3.40.50.1820">
    <property type="entry name" value="alpha/beta hydrolase"/>
    <property type="match status" value="1"/>
</dbReference>
<keyword evidence="2" id="KW-0808">Transferase</keyword>
<dbReference type="InterPro" id="IPR029058">
    <property type="entry name" value="AB_hydrolase_fold"/>
</dbReference>
<dbReference type="GO" id="GO:0016746">
    <property type="term" value="F:acyltransferase activity"/>
    <property type="evidence" value="ECO:0007669"/>
    <property type="project" value="UniProtKB-KW"/>
</dbReference>
<keyword evidence="2" id="KW-0012">Acyltransferase</keyword>
<keyword evidence="3" id="KW-1185">Reference proteome</keyword>
<dbReference type="PANTHER" id="PTHR43798">
    <property type="entry name" value="MONOACYLGLYCEROL LIPASE"/>
    <property type="match status" value="1"/>
</dbReference>
<keyword evidence="2" id="KW-0378">Hydrolase</keyword>
<dbReference type="STRING" id="1208921.ST1E_0011"/>
<organism evidence="2 3">
    <name type="scientific">Candidatus Kinetoplastidibacterium galati TCC219</name>
    <dbReference type="NCBI Taxonomy" id="1208921"/>
    <lineage>
        <taxon>Bacteria</taxon>
        <taxon>Pseudomonadati</taxon>
        <taxon>Pseudomonadota</taxon>
        <taxon>Betaproteobacteria</taxon>
        <taxon>Candidatus Kinetoplastidibacterium</taxon>
    </lineage>
</organism>
<dbReference type="Proteomes" id="UP000011658">
    <property type="component" value="Chromosome"/>
</dbReference>
<protein>
    <submittedName>
        <fullName evidence="2">Putative alpha/beta hydrolase or acyltransferase</fullName>
    </submittedName>
</protein>
<dbReference type="AlphaFoldDB" id="M1M247"/>